<dbReference type="AlphaFoldDB" id="A0A1V4IHN2"/>
<dbReference type="Proteomes" id="UP000190080">
    <property type="component" value="Unassembled WGS sequence"/>
</dbReference>
<evidence type="ECO:0000313" key="4">
    <source>
        <dbReference type="Proteomes" id="UP000190080"/>
    </source>
</evidence>
<reference evidence="3 4" key="1">
    <citation type="submission" date="2017-03" db="EMBL/GenBank/DDBJ databases">
        <title>Genome sequence of Clostridium oryzae DSM 28571.</title>
        <authorList>
            <person name="Poehlein A."/>
            <person name="Daniel R."/>
        </authorList>
    </citation>
    <scope>NUCLEOTIDE SEQUENCE [LARGE SCALE GENOMIC DNA]</scope>
    <source>
        <strain evidence="3 4">DSM 28571</strain>
    </source>
</reference>
<comment type="caution">
    <text evidence="3">The sequence shown here is derived from an EMBL/GenBank/DDBJ whole genome shotgun (WGS) entry which is preliminary data.</text>
</comment>
<keyword evidence="4" id="KW-1185">Reference proteome</keyword>
<evidence type="ECO:0000313" key="3">
    <source>
        <dbReference type="EMBL" id="OPJ59436.1"/>
    </source>
</evidence>
<feature type="transmembrane region" description="Helical" evidence="2">
    <location>
        <begin position="18"/>
        <end position="34"/>
    </location>
</feature>
<keyword evidence="2" id="KW-1133">Transmembrane helix</keyword>
<feature type="region of interest" description="Disordered" evidence="1">
    <location>
        <begin position="49"/>
        <end position="81"/>
    </location>
</feature>
<sequence>MQQNTPSDTTVSSKDNKNLLIVVIIFIVIGYFLFKRVSPSFLTDLAKAYDKTKNGEPEQKGKKYRPHDDRDSYRERRREQW</sequence>
<organism evidence="3 4">
    <name type="scientific">Clostridium oryzae</name>
    <dbReference type="NCBI Taxonomy" id="1450648"/>
    <lineage>
        <taxon>Bacteria</taxon>
        <taxon>Bacillati</taxon>
        <taxon>Bacillota</taxon>
        <taxon>Clostridia</taxon>
        <taxon>Eubacteriales</taxon>
        <taxon>Clostridiaceae</taxon>
        <taxon>Clostridium</taxon>
    </lineage>
</organism>
<keyword evidence="2" id="KW-0812">Transmembrane</keyword>
<evidence type="ECO:0000256" key="1">
    <source>
        <dbReference type="SAM" id="MobiDB-lite"/>
    </source>
</evidence>
<accession>A0A1V4IHN2</accession>
<gene>
    <name evidence="3" type="ORF">CLORY_32780</name>
</gene>
<dbReference type="RefSeq" id="WP_079426469.1">
    <property type="nucleotide sequence ID" value="NZ_MZGV01000044.1"/>
</dbReference>
<dbReference type="EMBL" id="MZGV01000044">
    <property type="protein sequence ID" value="OPJ59436.1"/>
    <property type="molecule type" value="Genomic_DNA"/>
</dbReference>
<proteinExistence type="predicted"/>
<evidence type="ECO:0000256" key="2">
    <source>
        <dbReference type="SAM" id="Phobius"/>
    </source>
</evidence>
<protein>
    <submittedName>
        <fullName evidence="3">Uncharacterized protein</fullName>
    </submittedName>
</protein>
<name>A0A1V4IHN2_9CLOT</name>
<keyword evidence="2" id="KW-0472">Membrane</keyword>